<dbReference type="PRINTS" id="PR00124">
    <property type="entry name" value="ATPASEC"/>
</dbReference>
<evidence type="ECO:0000256" key="10">
    <source>
        <dbReference type="ARBA" id="ARBA00023136"/>
    </source>
</evidence>
<keyword evidence="7 13" id="KW-1133">Transmembrane helix</keyword>
<evidence type="ECO:0000256" key="6">
    <source>
        <dbReference type="ARBA" id="ARBA00022781"/>
    </source>
</evidence>
<gene>
    <name evidence="15" type="ORF">RUM44_010968</name>
</gene>
<keyword evidence="6 13" id="KW-0375">Hydrogen ion transport</keyword>
<evidence type="ECO:0000259" key="14">
    <source>
        <dbReference type="Pfam" id="PF00137"/>
    </source>
</evidence>
<name>A0ABR1ANQ8_POLSC</name>
<dbReference type="PANTHER" id="PTHR10031">
    <property type="entry name" value="ATP SYNTHASE LIPID-BINDING PROTEIN, MITOCHONDRIAL"/>
    <property type="match status" value="1"/>
</dbReference>
<proteinExistence type="inferred from homology"/>
<evidence type="ECO:0000256" key="9">
    <source>
        <dbReference type="ARBA" id="ARBA00023121"/>
    </source>
</evidence>
<protein>
    <recommendedName>
        <fullName evidence="12">ATPase protein 9</fullName>
    </recommendedName>
    <alternativeName>
        <fullName evidence="11">ATPase subunit c</fullName>
    </alternativeName>
</protein>
<evidence type="ECO:0000256" key="4">
    <source>
        <dbReference type="ARBA" id="ARBA00022547"/>
    </source>
</evidence>
<dbReference type="PROSITE" id="PS00605">
    <property type="entry name" value="ATPASE_C"/>
    <property type="match status" value="1"/>
</dbReference>
<evidence type="ECO:0000256" key="13">
    <source>
        <dbReference type="RuleBase" id="RU004221"/>
    </source>
</evidence>
<feature type="transmembrane region" description="Helical" evidence="13">
    <location>
        <begin position="67"/>
        <end position="88"/>
    </location>
</feature>
<dbReference type="Pfam" id="PF00137">
    <property type="entry name" value="ATP-synt_C"/>
    <property type="match status" value="1"/>
</dbReference>
<dbReference type="PANTHER" id="PTHR10031:SF0">
    <property type="entry name" value="ATPASE PROTEIN 9"/>
    <property type="match status" value="1"/>
</dbReference>
<accession>A0ABR1ANQ8</accession>
<feature type="transmembrane region" description="Helical" evidence="13">
    <location>
        <begin position="108"/>
        <end position="132"/>
    </location>
</feature>
<keyword evidence="5 13" id="KW-0812">Transmembrane</keyword>
<dbReference type="InterPro" id="IPR035921">
    <property type="entry name" value="F/V-ATP_Csub_sf"/>
</dbReference>
<dbReference type="InterPro" id="IPR038662">
    <property type="entry name" value="ATP_synth_F0_csu_sf"/>
</dbReference>
<dbReference type="Gene3D" id="1.20.20.10">
    <property type="entry name" value="F1F0 ATP synthase subunit C"/>
    <property type="match status" value="1"/>
</dbReference>
<feature type="domain" description="V-ATPase proteolipid subunit C-like" evidence="14">
    <location>
        <begin position="68"/>
        <end position="129"/>
    </location>
</feature>
<keyword evidence="10 13" id="KW-0472">Membrane</keyword>
<keyword evidence="3 13" id="KW-0813">Transport</keyword>
<dbReference type="SUPFAM" id="SSF81333">
    <property type="entry name" value="F1F0 ATP synthase subunit C"/>
    <property type="match status" value="1"/>
</dbReference>
<dbReference type="InterPro" id="IPR002379">
    <property type="entry name" value="ATPase_proteolipid_c-like_dom"/>
</dbReference>
<dbReference type="InterPro" id="IPR000454">
    <property type="entry name" value="ATP_synth_F0_csu"/>
</dbReference>
<keyword evidence="9 13" id="KW-0446">Lipid-binding</keyword>
<dbReference type="InterPro" id="IPR020537">
    <property type="entry name" value="ATP_synth_F0_csu_DDCD_BS"/>
</dbReference>
<evidence type="ECO:0000256" key="12">
    <source>
        <dbReference type="ARBA" id="ARBA00033111"/>
    </source>
</evidence>
<organism evidence="15 16">
    <name type="scientific">Polyplax serrata</name>
    <name type="common">Common mouse louse</name>
    <dbReference type="NCBI Taxonomy" id="468196"/>
    <lineage>
        <taxon>Eukaryota</taxon>
        <taxon>Metazoa</taxon>
        <taxon>Ecdysozoa</taxon>
        <taxon>Arthropoda</taxon>
        <taxon>Hexapoda</taxon>
        <taxon>Insecta</taxon>
        <taxon>Pterygota</taxon>
        <taxon>Neoptera</taxon>
        <taxon>Paraneoptera</taxon>
        <taxon>Psocodea</taxon>
        <taxon>Troctomorpha</taxon>
        <taxon>Phthiraptera</taxon>
        <taxon>Anoplura</taxon>
        <taxon>Polyplacidae</taxon>
        <taxon>Polyplax</taxon>
    </lineage>
</organism>
<evidence type="ECO:0000256" key="8">
    <source>
        <dbReference type="ARBA" id="ARBA00023065"/>
    </source>
</evidence>
<sequence>MNFRNVSDVPSKRYENNIILWKSNVQVTKDGRENTANGDFASELYKKRKRLFHITQEKRDIENGFRAIGAGVAITGVIGPGIGIGYVFGSYCSAVARNPSLAAQLFNAAIMGAAFCEALGLFAMMISFLAFLM</sequence>
<keyword evidence="16" id="KW-1185">Reference proteome</keyword>
<reference evidence="15 16" key="1">
    <citation type="submission" date="2023-09" db="EMBL/GenBank/DDBJ databases">
        <title>Genomes of two closely related lineages of the louse Polyplax serrata with different host specificities.</title>
        <authorList>
            <person name="Martinu J."/>
            <person name="Tarabai H."/>
            <person name="Stefka J."/>
            <person name="Hypsa V."/>
        </authorList>
    </citation>
    <scope>NUCLEOTIDE SEQUENCE [LARGE SCALE GENOMIC DNA]</scope>
    <source>
        <strain evidence="15">98ZLc_SE</strain>
    </source>
</reference>
<comment type="subcellular location">
    <subcellularLocation>
        <location evidence="1">Membrane</location>
        <topology evidence="1">Multi-pass membrane protein</topology>
    </subcellularLocation>
</comment>
<evidence type="ECO:0000256" key="7">
    <source>
        <dbReference type="ARBA" id="ARBA00022989"/>
    </source>
</evidence>
<dbReference type="Proteomes" id="UP001359485">
    <property type="component" value="Unassembled WGS sequence"/>
</dbReference>
<comment type="similarity">
    <text evidence="2 13">Belongs to the ATPase C chain family.</text>
</comment>
<evidence type="ECO:0000256" key="5">
    <source>
        <dbReference type="ARBA" id="ARBA00022692"/>
    </source>
</evidence>
<evidence type="ECO:0000256" key="2">
    <source>
        <dbReference type="ARBA" id="ARBA00006704"/>
    </source>
</evidence>
<evidence type="ECO:0000256" key="3">
    <source>
        <dbReference type="ARBA" id="ARBA00022448"/>
    </source>
</evidence>
<evidence type="ECO:0000313" key="16">
    <source>
        <dbReference type="Proteomes" id="UP001359485"/>
    </source>
</evidence>
<dbReference type="CDD" id="cd18182">
    <property type="entry name" value="ATP-synt_Fo_c_ATP5G3"/>
    <property type="match status" value="1"/>
</dbReference>
<evidence type="ECO:0000256" key="11">
    <source>
        <dbReference type="ARBA" id="ARBA00029852"/>
    </source>
</evidence>
<keyword evidence="4" id="KW-0138">CF(0)</keyword>
<dbReference type="HAMAP" id="MF_01396">
    <property type="entry name" value="ATP_synth_c_bact"/>
    <property type="match status" value="1"/>
</dbReference>
<evidence type="ECO:0000256" key="1">
    <source>
        <dbReference type="ARBA" id="ARBA00004141"/>
    </source>
</evidence>
<evidence type="ECO:0000313" key="15">
    <source>
        <dbReference type="EMBL" id="KAK6624110.1"/>
    </source>
</evidence>
<dbReference type="EMBL" id="JAWJWF010000046">
    <property type="protein sequence ID" value="KAK6624110.1"/>
    <property type="molecule type" value="Genomic_DNA"/>
</dbReference>
<comment type="caution">
    <text evidence="15">The sequence shown here is derived from an EMBL/GenBank/DDBJ whole genome shotgun (WGS) entry which is preliminary data.</text>
</comment>
<keyword evidence="8 13" id="KW-0406">Ion transport</keyword>